<gene>
    <name evidence="6" type="ORF">C0Q70_19134</name>
</gene>
<feature type="signal peptide" evidence="4">
    <location>
        <begin position="1"/>
        <end position="23"/>
    </location>
</feature>
<comment type="caution">
    <text evidence="6">The sequence shown here is derived from an EMBL/GenBank/DDBJ whole genome shotgun (WGS) entry which is preliminary data.</text>
</comment>
<protein>
    <recommendedName>
        <fullName evidence="5">CUB domain-containing protein</fullName>
    </recommendedName>
</protein>
<comment type="caution">
    <text evidence="2">Lacks conserved residue(s) required for the propagation of feature annotation.</text>
</comment>
<dbReference type="AlphaFoldDB" id="A0A2T7NIG6"/>
<dbReference type="Pfam" id="PF00431">
    <property type="entry name" value="CUB"/>
    <property type="match status" value="3"/>
</dbReference>
<evidence type="ECO:0000256" key="3">
    <source>
        <dbReference type="SAM" id="MobiDB-lite"/>
    </source>
</evidence>
<keyword evidence="1" id="KW-1015">Disulfide bond</keyword>
<name>A0A2T7NIG6_POMCA</name>
<evidence type="ECO:0000256" key="2">
    <source>
        <dbReference type="PROSITE-ProRule" id="PRU00059"/>
    </source>
</evidence>
<sequence>MAAVAGNFLLVLLTTCLPLTVLAAYYPSHWYLKDNCGANRVFSRSLVLGYSYKRYSTLLRNWDCPLTLRTADPTRGIQVRFRYLDTTQSDDCSQARLTVSDTHGPLTYSDGVCGKSSRQCCERRTTQSTSHCQRTARLESSAPYPTMKGEFIGYPQPLPPPPPYPDYLSSQCQTQILFQESVLVSYSLKGYTTIPPNYNCLLTIQNKGRGIQVRFRKLQTTYSPGCSQVKLLVDDKSKSLTPPSGVCGFTSPQTVRTTRHLVFVKLVTDNTTIQYGDFELLFTEFTDSLNTQCGTQISFRESMLLKYSDWGYSTIPSNYNCQVTILSASPGRGIQVRFRTLETTISVGCSQVRLTVGDRTRPLTPTNGVCGFISPPTARTTDDRVYVTLTTDNTFLHSGYFELLLTEFNYLVNDYLDKQCGWQLVFPESLLLKYSDRGYTSIPPNYNCLMTIAGSSPGRGLQVRFRKLETADTVDCSQVRLTVSNRTGPLTPTNGVCGFTSPQTVRTTDDSVDVRFATDNTTSQSGYFELLLTEFTYAINAVIKFYHHQTCDHTKDFADPRLHASGYMIGTHGSLDCLARLQSAESLRSGRDYRASEQDTDLSSADDGQEEKGANQKM</sequence>
<dbReference type="InterPro" id="IPR042333">
    <property type="entry name" value="LRAD2/Mig-13-like"/>
</dbReference>
<keyword evidence="4" id="KW-0732">Signal</keyword>
<dbReference type="PROSITE" id="PS01180">
    <property type="entry name" value="CUB"/>
    <property type="match status" value="2"/>
</dbReference>
<dbReference type="Proteomes" id="UP000245119">
    <property type="component" value="Linkage Group LG12"/>
</dbReference>
<dbReference type="EMBL" id="PZQS01000012">
    <property type="protein sequence ID" value="PVD20970.1"/>
    <property type="molecule type" value="Genomic_DNA"/>
</dbReference>
<feature type="chain" id="PRO_5015564013" description="CUB domain-containing protein" evidence="4">
    <location>
        <begin position="24"/>
        <end position="618"/>
    </location>
</feature>
<evidence type="ECO:0000256" key="1">
    <source>
        <dbReference type="ARBA" id="ARBA00023157"/>
    </source>
</evidence>
<dbReference type="InterPro" id="IPR000859">
    <property type="entry name" value="CUB_dom"/>
</dbReference>
<proteinExistence type="predicted"/>
<reference evidence="6 7" key="1">
    <citation type="submission" date="2018-04" db="EMBL/GenBank/DDBJ databases">
        <title>The genome of golden apple snail Pomacea canaliculata provides insight into stress tolerance and invasive adaptation.</title>
        <authorList>
            <person name="Liu C."/>
            <person name="Liu B."/>
            <person name="Ren Y."/>
            <person name="Zhang Y."/>
            <person name="Wang H."/>
            <person name="Li S."/>
            <person name="Jiang F."/>
            <person name="Yin L."/>
            <person name="Zhang G."/>
            <person name="Qian W."/>
            <person name="Fan W."/>
        </authorList>
    </citation>
    <scope>NUCLEOTIDE SEQUENCE [LARGE SCALE GENOMIC DNA]</scope>
    <source>
        <strain evidence="6">SZHN2017</strain>
        <tissue evidence="6">Muscle</tissue>
    </source>
</reference>
<dbReference type="SUPFAM" id="SSF49854">
    <property type="entry name" value="Spermadhesin, CUB domain"/>
    <property type="match status" value="3"/>
</dbReference>
<dbReference type="Gene3D" id="2.60.120.290">
    <property type="entry name" value="Spermadhesin, CUB domain"/>
    <property type="match status" value="3"/>
</dbReference>
<feature type="domain" description="CUB" evidence="5">
    <location>
        <begin position="420"/>
        <end position="534"/>
    </location>
</feature>
<dbReference type="InterPro" id="IPR035914">
    <property type="entry name" value="Sperma_CUB_dom_sf"/>
</dbReference>
<feature type="region of interest" description="Disordered" evidence="3">
    <location>
        <begin position="588"/>
        <end position="618"/>
    </location>
</feature>
<keyword evidence="7" id="KW-1185">Reference proteome</keyword>
<dbReference type="CDD" id="cd00041">
    <property type="entry name" value="CUB"/>
    <property type="match status" value="1"/>
</dbReference>
<dbReference type="PANTHER" id="PTHR24652">
    <property type="entry name" value="LOW-DENSITY LIPOPROTEIN RECEPTOR CLASS A DOMAIN-CONTAINING PROTEIN 2"/>
    <property type="match status" value="1"/>
</dbReference>
<evidence type="ECO:0000259" key="5">
    <source>
        <dbReference type="PROSITE" id="PS01180"/>
    </source>
</evidence>
<feature type="domain" description="CUB" evidence="5">
    <location>
        <begin position="293"/>
        <end position="407"/>
    </location>
</feature>
<feature type="compositionally biased region" description="Basic and acidic residues" evidence="3">
    <location>
        <begin position="588"/>
        <end position="597"/>
    </location>
</feature>
<accession>A0A2T7NIG6</accession>
<evidence type="ECO:0000313" key="6">
    <source>
        <dbReference type="EMBL" id="PVD20970.1"/>
    </source>
</evidence>
<dbReference type="OrthoDB" id="19606at2759"/>
<evidence type="ECO:0000313" key="7">
    <source>
        <dbReference type="Proteomes" id="UP000245119"/>
    </source>
</evidence>
<organism evidence="6 7">
    <name type="scientific">Pomacea canaliculata</name>
    <name type="common">Golden apple snail</name>
    <dbReference type="NCBI Taxonomy" id="400727"/>
    <lineage>
        <taxon>Eukaryota</taxon>
        <taxon>Metazoa</taxon>
        <taxon>Spiralia</taxon>
        <taxon>Lophotrochozoa</taxon>
        <taxon>Mollusca</taxon>
        <taxon>Gastropoda</taxon>
        <taxon>Caenogastropoda</taxon>
        <taxon>Architaenioglossa</taxon>
        <taxon>Ampullarioidea</taxon>
        <taxon>Ampullariidae</taxon>
        <taxon>Pomacea</taxon>
    </lineage>
</organism>
<evidence type="ECO:0000256" key="4">
    <source>
        <dbReference type="SAM" id="SignalP"/>
    </source>
</evidence>